<accession>A0A0K2UZA5</accession>
<evidence type="ECO:0000313" key="1">
    <source>
        <dbReference type="EMBL" id="CDW43593.1"/>
    </source>
</evidence>
<feature type="non-terminal residue" evidence="1">
    <location>
        <position position="1"/>
    </location>
</feature>
<name>A0A0K2UZA5_LEPSM</name>
<dbReference type="AlphaFoldDB" id="A0A0K2UZA5"/>
<reference evidence="1" key="1">
    <citation type="submission" date="2014-05" db="EMBL/GenBank/DDBJ databases">
        <authorList>
            <person name="Chronopoulou M."/>
        </authorList>
    </citation>
    <scope>NUCLEOTIDE SEQUENCE</scope>
    <source>
        <tissue evidence="1">Whole organism</tissue>
    </source>
</reference>
<dbReference type="EMBL" id="HACA01026232">
    <property type="protein sequence ID" value="CDW43593.1"/>
    <property type="molecule type" value="Transcribed_RNA"/>
</dbReference>
<protein>
    <submittedName>
        <fullName evidence="1">Uncharacterized protein</fullName>
    </submittedName>
</protein>
<proteinExistence type="predicted"/>
<organism evidence="1">
    <name type="scientific">Lepeophtheirus salmonis</name>
    <name type="common">Salmon louse</name>
    <name type="synonym">Caligus salmonis</name>
    <dbReference type="NCBI Taxonomy" id="72036"/>
    <lineage>
        <taxon>Eukaryota</taxon>
        <taxon>Metazoa</taxon>
        <taxon>Ecdysozoa</taxon>
        <taxon>Arthropoda</taxon>
        <taxon>Crustacea</taxon>
        <taxon>Multicrustacea</taxon>
        <taxon>Hexanauplia</taxon>
        <taxon>Copepoda</taxon>
        <taxon>Siphonostomatoida</taxon>
        <taxon>Caligidae</taxon>
        <taxon>Lepeophtheirus</taxon>
    </lineage>
</organism>
<sequence>PDLKSLFYGVWAAFENKACVTSQPNVEFLKAAVDKEWVDMSEKYVMMTCLIFRPTNEPILVAKGGQFGE</sequence>